<accession>A0A4R2LBR6</accession>
<evidence type="ECO:0000313" key="2">
    <source>
        <dbReference type="EMBL" id="TCO81839.1"/>
    </source>
</evidence>
<comment type="caution">
    <text evidence="2">The sequence shown here is derived from an EMBL/GenBank/DDBJ whole genome shotgun (WGS) entry which is preliminary data.</text>
</comment>
<reference evidence="2 3" key="1">
    <citation type="submission" date="2019-03" db="EMBL/GenBank/DDBJ databases">
        <title>Genomic Encyclopedia of Type Strains, Phase IV (KMG-IV): sequencing the most valuable type-strain genomes for metagenomic binning, comparative biology and taxonomic classification.</title>
        <authorList>
            <person name="Goeker M."/>
        </authorList>
    </citation>
    <scope>NUCLEOTIDE SEQUENCE [LARGE SCALE GENOMIC DNA]</scope>
    <source>
        <strain evidence="2 3">DSM 28559</strain>
    </source>
</reference>
<organism evidence="2 3">
    <name type="scientific">Frisingicoccus caecimuris</name>
    <dbReference type="NCBI Taxonomy" id="1796636"/>
    <lineage>
        <taxon>Bacteria</taxon>
        <taxon>Bacillati</taxon>
        <taxon>Bacillota</taxon>
        <taxon>Clostridia</taxon>
        <taxon>Lachnospirales</taxon>
        <taxon>Lachnospiraceae</taxon>
        <taxon>Frisingicoccus</taxon>
    </lineage>
</organism>
<sequence>MTKKFTDNRLPYAVVEAAVRGDAEALEKVLECHNSYICKLCTRKVYDDMGNLHYEVDWDMKSRIESMLVRAIIMNFKIDYDSDK</sequence>
<keyword evidence="3" id="KW-1185">Reference proteome</keyword>
<dbReference type="RefSeq" id="WP_132094286.1">
    <property type="nucleotide sequence ID" value="NZ_JANKAQ010000020.1"/>
</dbReference>
<dbReference type="Pfam" id="PF12645">
    <property type="entry name" value="HTH_16"/>
    <property type="match status" value="1"/>
</dbReference>
<dbReference type="InterPro" id="IPR024760">
    <property type="entry name" value="HTH_dom_conjug_TS-like"/>
</dbReference>
<dbReference type="OrthoDB" id="9801453at2"/>
<gene>
    <name evidence="2" type="ORF">EV212_1218</name>
</gene>
<proteinExistence type="predicted"/>
<feature type="domain" description="Helix-turn-helix conjugative transposon-like" evidence="1">
    <location>
        <begin position="12"/>
        <end position="72"/>
    </location>
</feature>
<dbReference type="Proteomes" id="UP000295711">
    <property type="component" value="Unassembled WGS sequence"/>
</dbReference>
<evidence type="ECO:0000313" key="3">
    <source>
        <dbReference type="Proteomes" id="UP000295711"/>
    </source>
</evidence>
<dbReference type="AlphaFoldDB" id="A0A4R2LBR6"/>
<evidence type="ECO:0000259" key="1">
    <source>
        <dbReference type="Pfam" id="PF12645"/>
    </source>
</evidence>
<name>A0A4R2LBR6_9FIRM</name>
<dbReference type="EMBL" id="SLXA01000021">
    <property type="protein sequence ID" value="TCO81839.1"/>
    <property type="molecule type" value="Genomic_DNA"/>
</dbReference>
<protein>
    <submittedName>
        <fullName evidence="2">Helix-turn-helix protein</fullName>
    </submittedName>
</protein>